<dbReference type="Pfam" id="PF00581">
    <property type="entry name" value="Rhodanese"/>
    <property type="match status" value="2"/>
</dbReference>
<dbReference type="CDD" id="cd00158">
    <property type="entry name" value="RHOD"/>
    <property type="match status" value="2"/>
</dbReference>
<dbReference type="EMBL" id="JAPMOU010000052">
    <property type="protein sequence ID" value="MDE1465137.1"/>
    <property type="molecule type" value="Genomic_DNA"/>
</dbReference>
<dbReference type="InterPro" id="IPR036873">
    <property type="entry name" value="Rhodanese-like_dom_sf"/>
</dbReference>
<proteinExistence type="predicted"/>
<comment type="caution">
    <text evidence="2">The sequence shown here is derived from an EMBL/GenBank/DDBJ whole genome shotgun (WGS) entry which is preliminary data.</text>
</comment>
<dbReference type="PANTHER" id="PTHR43031">
    <property type="entry name" value="FAD-DEPENDENT OXIDOREDUCTASE"/>
    <property type="match status" value="1"/>
</dbReference>
<organism evidence="2 3">
    <name type="scientific">Spartinivicinus poritis</name>
    <dbReference type="NCBI Taxonomy" id="2994640"/>
    <lineage>
        <taxon>Bacteria</taxon>
        <taxon>Pseudomonadati</taxon>
        <taxon>Pseudomonadota</taxon>
        <taxon>Gammaproteobacteria</taxon>
        <taxon>Oceanospirillales</taxon>
        <taxon>Zooshikellaceae</taxon>
        <taxon>Spartinivicinus</taxon>
    </lineage>
</organism>
<dbReference type="InterPro" id="IPR001763">
    <property type="entry name" value="Rhodanese-like_dom"/>
</dbReference>
<dbReference type="PROSITE" id="PS50206">
    <property type="entry name" value="RHODANESE_3"/>
    <property type="match status" value="2"/>
</dbReference>
<name>A0ABT5UFQ1_9GAMM</name>
<accession>A0ABT5UFQ1</accession>
<feature type="domain" description="Rhodanese" evidence="1">
    <location>
        <begin position="180"/>
        <end position="263"/>
    </location>
</feature>
<dbReference type="Gene3D" id="3.40.250.10">
    <property type="entry name" value="Rhodanese-like domain"/>
    <property type="match status" value="2"/>
</dbReference>
<keyword evidence="3" id="KW-1185">Reference proteome</keyword>
<dbReference type="Proteomes" id="UP001528823">
    <property type="component" value="Unassembled WGS sequence"/>
</dbReference>
<dbReference type="SMART" id="SM00450">
    <property type="entry name" value="RHOD"/>
    <property type="match status" value="1"/>
</dbReference>
<dbReference type="SUPFAM" id="SSF52821">
    <property type="entry name" value="Rhodanese/Cell cycle control phosphatase"/>
    <property type="match status" value="2"/>
</dbReference>
<evidence type="ECO:0000313" key="2">
    <source>
        <dbReference type="EMBL" id="MDE1465137.1"/>
    </source>
</evidence>
<dbReference type="InterPro" id="IPR050229">
    <property type="entry name" value="GlpE_sulfurtransferase"/>
</dbReference>
<dbReference type="PANTHER" id="PTHR43031:SF1">
    <property type="entry name" value="PYRIDINE NUCLEOTIDE-DISULPHIDE OXIDOREDUCTASE"/>
    <property type="match status" value="1"/>
</dbReference>
<reference evidence="2 3" key="1">
    <citation type="submission" date="2022-11" db="EMBL/GenBank/DDBJ databases">
        <title>Spartinivicinus poritis sp. nov., isolated from scleractinian coral Porites lutea.</title>
        <authorList>
            <person name="Zhang G."/>
            <person name="Cai L."/>
            <person name="Wei Q."/>
        </authorList>
    </citation>
    <scope>NUCLEOTIDE SEQUENCE [LARGE SCALE GENOMIC DNA]</scope>
    <source>
        <strain evidence="2 3">A2-2</strain>
    </source>
</reference>
<gene>
    <name evidence="2" type="ORF">ORQ98_24550</name>
</gene>
<feature type="domain" description="Rhodanese" evidence="1">
    <location>
        <begin position="51"/>
        <end position="146"/>
    </location>
</feature>
<sequence length="263" mass="30313">MNPIIFKQNYTVVILVIISLIAINISSASDFPLREKYKNIPIIELNTLGEELSDTIVIDVRSKAEYNVIHIANAHNIPLSNMGFTSKVQNLRKENPNKKIIVYCNGHTCAKSYKATKKLMDSNIDNCYAFDAGIFDWVNKYPENSSLLGESPADLSKIISKDEFKQHTLESDNFENKLNSTKNSIIIDIRESVQRSFSPNYNNIRNIPFDRFTKALKNNKYKDKTLFIFDAVGKQVKWLQYHLKNYNYKNYYFLKGGVKTLQS</sequence>
<evidence type="ECO:0000259" key="1">
    <source>
        <dbReference type="PROSITE" id="PS50206"/>
    </source>
</evidence>
<dbReference type="RefSeq" id="WP_274691448.1">
    <property type="nucleotide sequence ID" value="NZ_JAPMOU010000052.1"/>
</dbReference>
<protein>
    <submittedName>
        <fullName evidence="2">Rhodanese-like domain-containing protein</fullName>
    </submittedName>
</protein>
<evidence type="ECO:0000313" key="3">
    <source>
        <dbReference type="Proteomes" id="UP001528823"/>
    </source>
</evidence>